<evidence type="ECO:0000313" key="3">
    <source>
        <dbReference type="Proteomes" id="UP001158067"/>
    </source>
</evidence>
<accession>A0ABY1PQA6</accession>
<feature type="region of interest" description="Disordered" evidence="1">
    <location>
        <begin position="1"/>
        <end position="20"/>
    </location>
</feature>
<evidence type="ECO:0000313" key="2">
    <source>
        <dbReference type="EMBL" id="SMP42332.1"/>
    </source>
</evidence>
<keyword evidence="3" id="KW-1185">Reference proteome</keyword>
<gene>
    <name evidence="2" type="ORF">SAMN06265222_101761</name>
</gene>
<protein>
    <submittedName>
        <fullName evidence="2">Uncharacterized protein</fullName>
    </submittedName>
</protein>
<comment type="caution">
    <text evidence="2">The sequence shown here is derived from an EMBL/GenBank/DDBJ whole genome shotgun (WGS) entry which is preliminary data.</text>
</comment>
<dbReference type="Proteomes" id="UP001158067">
    <property type="component" value="Unassembled WGS sequence"/>
</dbReference>
<reference evidence="2 3" key="1">
    <citation type="submission" date="2017-05" db="EMBL/GenBank/DDBJ databases">
        <authorList>
            <person name="Varghese N."/>
            <person name="Submissions S."/>
        </authorList>
    </citation>
    <scope>NUCLEOTIDE SEQUENCE [LARGE SCALE GENOMIC DNA]</scope>
    <source>
        <strain evidence="2 3">DSM 25457</strain>
    </source>
</reference>
<sequence>MANENAEMPPFERTTGIDERSPKSVRCEGWIANCGMNETALLVVNQNEFQLAVPSRPPMVCQPLFPLHRRGRDDTACRQLRRFPRCKVNAFLRRPSDSVQNSQSQPCGANWLNKYARRTRKKCPLPKRCLVRAAESSSRLLIFDCSRHRPCAVSL</sequence>
<evidence type="ECO:0000256" key="1">
    <source>
        <dbReference type="SAM" id="MobiDB-lite"/>
    </source>
</evidence>
<proteinExistence type="predicted"/>
<name>A0ABY1PQA6_9BACT</name>
<dbReference type="EMBL" id="FXUG01000001">
    <property type="protein sequence ID" value="SMP42332.1"/>
    <property type="molecule type" value="Genomic_DNA"/>
</dbReference>
<organism evidence="2 3">
    <name type="scientific">Neorhodopirellula lusitana</name>
    <dbReference type="NCBI Taxonomy" id="445327"/>
    <lineage>
        <taxon>Bacteria</taxon>
        <taxon>Pseudomonadati</taxon>
        <taxon>Planctomycetota</taxon>
        <taxon>Planctomycetia</taxon>
        <taxon>Pirellulales</taxon>
        <taxon>Pirellulaceae</taxon>
        <taxon>Neorhodopirellula</taxon>
    </lineage>
</organism>